<dbReference type="Proteomes" id="UP000018208">
    <property type="component" value="Unassembled WGS sequence"/>
</dbReference>
<dbReference type="EMBL" id="AUWU02000001">
    <property type="protein sequence ID" value="KAH0576862.1"/>
    <property type="molecule type" value="Genomic_DNA"/>
</dbReference>
<organism evidence="1 2">
    <name type="scientific">Spironucleus salmonicida</name>
    <dbReference type="NCBI Taxonomy" id="348837"/>
    <lineage>
        <taxon>Eukaryota</taxon>
        <taxon>Metamonada</taxon>
        <taxon>Diplomonadida</taxon>
        <taxon>Hexamitidae</taxon>
        <taxon>Hexamitinae</taxon>
        <taxon>Spironucleus</taxon>
    </lineage>
</organism>
<accession>A0A9P8S1M0</accession>
<evidence type="ECO:0000313" key="1">
    <source>
        <dbReference type="EMBL" id="KAH0576862.1"/>
    </source>
</evidence>
<sequence length="141" mass="16195">MKINNFIMNTISAYQLPLLLLPLGLQHTQNHQSYAIKSQKILSTARQNLSSFAQDLSIIEKQVSLVDDIKDDITLSLIFSDSESDPYEQLGKITMLTNNIKDQSLLVHIYTDKAARLCTKIDFVHRLQDKLFKKQKNMGIW</sequence>
<gene>
    <name evidence="1" type="ORF">SS50377_20208</name>
</gene>
<comment type="caution">
    <text evidence="1">The sequence shown here is derived from an EMBL/GenBank/DDBJ whole genome shotgun (WGS) entry which is preliminary data.</text>
</comment>
<dbReference type="KEGG" id="ssao:94294231"/>
<evidence type="ECO:0000313" key="2">
    <source>
        <dbReference type="Proteomes" id="UP000018208"/>
    </source>
</evidence>
<reference evidence="1 2" key="1">
    <citation type="journal article" date="2014" name="PLoS Genet.">
        <title>The Genome of Spironucleus salmonicida Highlights a Fish Pathogen Adapted to Fluctuating Environments.</title>
        <authorList>
            <person name="Xu F."/>
            <person name="Jerlstrom-Hultqvist J."/>
            <person name="Einarsson E."/>
            <person name="Astvaldsson A."/>
            <person name="Svard S.G."/>
            <person name="Andersson J.O."/>
        </authorList>
    </citation>
    <scope>NUCLEOTIDE SEQUENCE [LARGE SCALE GENOMIC DNA]</scope>
    <source>
        <strain evidence="1 2">ATCC 50377</strain>
    </source>
</reference>
<proteinExistence type="predicted"/>
<protein>
    <submittedName>
        <fullName evidence="1">Uncharacterized protein</fullName>
    </submittedName>
</protein>
<dbReference type="GeneID" id="94294231"/>
<name>A0A9P8S1M0_9EUKA</name>
<dbReference type="RefSeq" id="XP_067767635.1">
    <property type="nucleotide sequence ID" value="XM_067904153.1"/>
</dbReference>
<keyword evidence="2" id="KW-1185">Reference proteome</keyword>
<dbReference type="AlphaFoldDB" id="A0A9P8S1M0"/>